<protein>
    <submittedName>
        <fullName evidence="2">Helicase-associated domain-containing protein</fullName>
    </submittedName>
</protein>
<evidence type="ECO:0000259" key="1">
    <source>
        <dbReference type="Pfam" id="PF13625"/>
    </source>
</evidence>
<gene>
    <name evidence="2" type="ORF">JZ786_14250</name>
</gene>
<dbReference type="InterPro" id="IPR032830">
    <property type="entry name" value="XPB/Ssl2_N"/>
</dbReference>
<reference evidence="2 3" key="1">
    <citation type="submission" date="2021-02" db="EMBL/GenBank/DDBJ databases">
        <title>Alicyclobacillus curvatus sp. nov. and Alicyclobacillus mengziensis sp. nov., two acidophilic bacteria isolated from acid mine drainage.</title>
        <authorList>
            <person name="Huang Y."/>
        </authorList>
    </citation>
    <scope>NUCLEOTIDE SEQUENCE [LARGE SCALE GENOMIC DNA]</scope>
    <source>
        <strain evidence="2 3">S30H14</strain>
    </source>
</reference>
<name>A0A9X7VVI9_9BACL</name>
<keyword evidence="3" id="KW-1185">Reference proteome</keyword>
<keyword evidence="2" id="KW-0547">Nucleotide-binding</keyword>
<evidence type="ECO:0000313" key="3">
    <source>
        <dbReference type="Proteomes" id="UP000663505"/>
    </source>
</evidence>
<dbReference type="RefSeq" id="WP_206655081.1">
    <property type="nucleotide sequence ID" value="NZ_CP071182.1"/>
</dbReference>
<keyword evidence="2" id="KW-0347">Helicase</keyword>
<proteinExistence type="predicted"/>
<dbReference type="Pfam" id="PF13625">
    <property type="entry name" value="Helicase_C_3"/>
    <property type="match status" value="1"/>
</dbReference>
<feature type="domain" description="Helicase XPB/Ssl2 N-terminal" evidence="1">
    <location>
        <begin position="369"/>
        <end position="453"/>
    </location>
</feature>
<dbReference type="Proteomes" id="UP000663505">
    <property type="component" value="Chromosome"/>
</dbReference>
<organism evidence="2 3">
    <name type="scientific">Alicyclobacillus mengziensis</name>
    <dbReference type="NCBI Taxonomy" id="2931921"/>
    <lineage>
        <taxon>Bacteria</taxon>
        <taxon>Bacillati</taxon>
        <taxon>Bacillota</taxon>
        <taxon>Bacilli</taxon>
        <taxon>Bacillales</taxon>
        <taxon>Alicyclobacillaceae</taxon>
        <taxon>Alicyclobacillus</taxon>
    </lineage>
</organism>
<keyword evidence="2" id="KW-0378">Hydrolase</keyword>
<accession>A0A9X7VVI9</accession>
<evidence type="ECO:0000313" key="2">
    <source>
        <dbReference type="EMBL" id="QSO45712.1"/>
    </source>
</evidence>
<dbReference type="KEGG" id="afx:JZ786_14250"/>
<dbReference type="AlphaFoldDB" id="A0A9X7VVI9"/>
<dbReference type="EMBL" id="CP071182">
    <property type="protein sequence ID" value="QSO45712.1"/>
    <property type="molecule type" value="Genomic_DNA"/>
</dbReference>
<keyword evidence="2" id="KW-0067">ATP-binding</keyword>
<sequence length="465" mass="53106">MNLAECLSNADIATLRAIADNYQLSCSRHSKLALMQEILYLFRSKQFVADRIDDWKRGHEEVFVRLGLESRQVYSAEELSGMFRRCRDNASTALEQGERQGWLYPTTRDSGRLQYCVPTELHKVMQNETIRVFYSNIHQSEIGPLTYREADYALARDADLFLQYLARHEVPLTTGGSMYKRHLERILDLFEVPETPLEGGWRFGYGRRFYDYPDRFALLYDFAYANQLIEEGRDGVLRTTESAIGWQGIAPGQKQRSLLQFYVSSYRRPIPRLPQIVRMMSLAPPNRWLASESFLATCGDMVSEYYYDSRDSVWNRRILGMLCHLGVIRVGDDENGKTWFQTTKLGQQLLTQGTVAAAADTQPDPRRVLIVQPNFEIFAASAEPVVIAEITALAELKQGGPLQVYRLTKETVKHGLAAGKSVSSWLQRVQSYSQTPIPGNVERTLIEWESQYQSQTDTATDSLSS</sequence>
<dbReference type="GO" id="GO:0004386">
    <property type="term" value="F:helicase activity"/>
    <property type="evidence" value="ECO:0007669"/>
    <property type="project" value="UniProtKB-KW"/>
</dbReference>